<keyword evidence="1" id="KW-1133">Transmembrane helix</keyword>
<dbReference type="RefSeq" id="WP_113942842.1">
    <property type="nucleotide sequence ID" value="NZ_JBHEEG010000003.1"/>
</dbReference>
<dbReference type="AlphaFoldDB" id="A0A366E996"/>
<evidence type="ECO:0000256" key="1">
    <source>
        <dbReference type="SAM" id="Phobius"/>
    </source>
</evidence>
<protein>
    <submittedName>
        <fullName evidence="2">Uncharacterized protein DUF2842</fullName>
    </submittedName>
</protein>
<organism evidence="2 3">
    <name type="scientific">Pseudochrobactrum asaccharolyticum</name>
    <dbReference type="NCBI Taxonomy" id="354351"/>
    <lineage>
        <taxon>Bacteria</taxon>
        <taxon>Pseudomonadati</taxon>
        <taxon>Pseudomonadota</taxon>
        <taxon>Alphaproteobacteria</taxon>
        <taxon>Hyphomicrobiales</taxon>
        <taxon>Brucellaceae</taxon>
        <taxon>Pseudochrobactrum</taxon>
    </lineage>
</organism>
<dbReference type="OrthoDB" id="7510023at2"/>
<evidence type="ECO:0000313" key="2">
    <source>
        <dbReference type="EMBL" id="RBO98941.1"/>
    </source>
</evidence>
<dbReference type="EMBL" id="QNRH01000001">
    <property type="protein sequence ID" value="RBO98941.1"/>
    <property type="molecule type" value="Genomic_DNA"/>
</dbReference>
<dbReference type="Proteomes" id="UP000252893">
    <property type="component" value="Unassembled WGS sequence"/>
</dbReference>
<comment type="caution">
    <text evidence="2">The sequence shown here is derived from an EMBL/GenBank/DDBJ whole genome shotgun (WGS) entry which is preliminary data.</text>
</comment>
<proteinExistence type="predicted"/>
<keyword evidence="1" id="KW-0812">Transmembrane</keyword>
<keyword evidence="3" id="KW-1185">Reference proteome</keyword>
<feature type="transmembrane region" description="Helical" evidence="1">
    <location>
        <begin position="12"/>
        <end position="33"/>
    </location>
</feature>
<sequence length="70" mass="8066">MPVRLKKLIGTFLLVVLIAVYALLATIIAVAHLGQSSVWVQLAYFFFTGFLWILPAMYLLWWMVQPPKTR</sequence>
<evidence type="ECO:0000313" key="3">
    <source>
        <dbReference type="Proteomes" id="UP000252893"/>
    </source>
</evidence>
<accession>A0A366E996</accession>
<name>A0A366E996_9HYPH</name>
<feature type="transmembrane region" description="Helical" evidence="1">
    <location>
        <begin position="39"/>
        <end position="64"/>
    </location>
</feature>
<keyword evidence="1" id="KW-0472">Membrane</keyword>
<dbReference type="InterPro" id="IPR021265">
    <property type="entry name" value="DUF2842"/>
</dbReference>
<gene>
    <name evidence="2" type="ORF">DFR47_101545</name>
</gene>
<dbReference type="Pfam" id="PF11003">
    <property type="entry name" value="DUF2842"/>
    <property type="match status" value="1"/>
</dbReference>
<reference evidence="2 3" key="1">
    <citation type="submission" date="2018-06" db="EMBL/GenBank/DDBJ databases">
        <title>Genomic Encyclopedia of Type Strains, Phase IV (KMG-IV): sequencing the most valuable type-strain genomes for metagenomic binning, comparative biology and taxonomic classification.</title>
        <authorList>
            <person name="Goeker M."/>
        </authorList>
    </citation>
    <scope>NUCLEOTIDE SEQUENCE [LARGE SCALE GENOMIC DNA]</scope>
    <source>
        <strain evidence="2 3">DSM 25619</strain>
    </source>
</reference>